<dbReference type="EMBL" id="CAXDID020000775">
    <property type="protein sequence ID" value="CAL6113765.1"/>
    <property type="molecule type" value="Genomic_DNA"/>
</dbReference>
<comment type="caution">
    <text evidence="3">The sequence shown here is derived from an EMBL/GenBank/DDBJ whole genome shotgun (WGS) entry which is preliminary data.</text>
</comment>
<dbReference type="InterPro" id="IPR050836">
    <property type="entry name" value="SDS22/Internalin_LRR"/>
</dbReference>
<dbReference type="Proteomes" id="UP001642409">
    <property type="component" value="Unassembled WGS sequence"/>
</dbReference>
<dbReference type="SUPFAM" id="SSF52075">
    <property type="entry name" value="Outer arm dynein light chain 1"/>
    <property type="match status" value="1"/>
</dbReference>
<reference evidence="3" key="1">
    <citation type="submission" date="2023-06" db="EMBL/GenBank/DDBJ databases">
        <authorList>
            <person name="Kurt Z."/>
        </authorList>
    </citation>
    <scope>NUCLEOTIDE SEQUENCE</scope>
</reference>
<evidence type="ECO:0000313" key="3">
    <source>
        <dbReference type="EMBL" id="CAI9935322.1"/>
    </source>
</evidence>
<evidence type="ECO:0000313" key="4">
    <source>
        <dbReference type="EMBL" id="CAL6113765.1"/>
    </source>
</evidence>
<gene>
    <name evidence="3" type="ORF">HINF_LOCUS22967</name>
    <name evidence="4" type="ORF">HINF_LOCUS77662</name>
</gene>
<dbReference type="PANTHER" id="PTHR46652:SF3">
    <property type="entry name" value="LEUCINE-RICH REPEAT-CONTAINING PROTEIN 9"/>
    <property type="match status" value="1"/>
</dbReference>
<evidence type="ECO:0000256" key="2">
    <source>
        <dbReference type="ARBA" id="ARBA00022737"/>
    </source>
</evidence>
<dbReference type="Gene3D" id="3.80.10.10">
    <property type="entry name" value="Ribonuclease Inhibitor"/>
    <property type="match status" value="1"/>
</dbReference>
<dbReference type="PANTHER" id="PTHR46652">
    <property type="entry name" value="LEUCINE-RICH REPEAT AND IQ DOMAIN-CONTAINING PROTEIN 1-RELATED"/>
    <property type="match status" value="1"/>
</dbReference>
<keyword evidence="2" id="KW-0677">Repeat</keyword>
<sequence>MKYMYNPDKLLFRYLDQAGKYKIYGHIYRKIQYNHSFLIKLNQTSPIDDLQFLFISQYIVLGEYINILPLNQLHIYNSHKTQFGVNLNILNQTNGNETIDTLRVSNYYIQDESLLTKFHALQNLILEGTDFKDFSVLKNLKLSYLQIKDNRMSFRDKRTICQLTSLYQLHLDNCGFREVHLLQELTQLRELTLKNNSLANSDFVACEFRLLQKLDVSYNLLKSLDYLTALSPCLVELNASHNKIGKLFYSDEHDVINIEILNLSYNKLFDINQLTRFTNLKELNLQSNKLGEKRVKVLKQLQIQSLNLTSIQCRTLNCLNTKSVINVVMFNQVQNFNSFNIFSCQNLHKMNIYSAEIPNEKLEQLNIVKQSTEIISKGNYYGHEYFGNKNSKLDQIRNSLHYYLYMKSGNFASQINYYLHILYKYNFYMAIQRKCSGYQQKQQEEKNTFQLVNVKTIQRQKLTRNHLQINQIIVLTIQLSIVGYE</sequence>
<proteinExistence type="predicted"/>
<reference evidence="4 5" key="2">
    <citation type="submission" date="2024-07" db="EMBL/GenBank/DDBJ databases">
        <authorList>
            <person name="Akdeniz Z."/>
        </authorList>
    </citation>
    <scope>NUCLEOTIDE SEQUENCE [LARGE SCALE GENOMIC DNA]</scope>
</reference>
<dbReference type="PROSITE" id="PS51450">
    <property type="entry name" value="LRR"/>
    <property type="match status" value="2"/>
</dbReference>
<evidence type="ECO:0000256" key="1">
    <source>
        <dbReference type="ARBA" id="ARBA00022614"/>
    </source>
</evidence>
<dbReference type="AlphaFoldDB" id="A0AA86U233"/>
<dbReference type="InterPro" id="IPR032675">
    <property type="entry name" value="LRR_dom_sf"/>
</dbReference>
<keyword evidence="5" id="KW-1185">Reference proteome</keyword>
<organism evidence="3">
    <name type="scientific">Hexamita inflata</name>
    <dbReference type="NCBI Taxonomy" id="28002"/>
    <lineage>
        <taxon>Eukaryota</taxon>
        <taxon>Metamonada</taxon>
        <taxon>Diplomonadida</taxon>
        <taxon>Hexamitidae</taxon>
        <taxon>Hexamitinae</taxon>
        <taxon>Hexamita</taxon>
    </lineage>
</organism>
<dbReference type="EMBL" id="CATOUU010000603">
    <property type="protein sequence ID" value="CAI9935322.1"/>
    <property type="molecule type" value="Genomic_DNA"/>
</dbReference>
<dbReference type="InterPro" id="IPR001611">
    <property type="entry name" value="Leu-rich_rpt"/>
</dbReference>
<accession>A0AA86U233</accession>
<evidence type="ECO:0000313" key="5">
    <source>
        <dbReference type="Proteomes" id="UP001642409"/>
    </source>
</evidence>
<name>A0AA86U233_9EUKA</name>
<keyword evidence="1" id="KW-0433">Leucine-rich repeat</keyword>
<protein>
    <submittedName>
        <fullName evidence="3">Uncharacterized protein</fullName>
    </submittedName>
</protein>